<evidence type="ECO:0008006" key="4">
    <source>
        <dbReference type="Google" id="ProtNLM"/>
    </source>
</evidence>
<gene>
    <name evidence="2" type="ORF">NDR89_23080</name>
</gene>
<proteinExistence type="predicted"/>
<evidence type="ECO:0000256" key="1">
    <source>
        <dbReference type="SAM" id="MobiDB-lite"/>
    </source>
</evidence>
<dbReference type="EMBL" id="CP098736">
    <property type="protein sequence ID" value="USE79477.1"/>
    <property type="molecule type" value="Genomic_DNA"/>
</dbReference>
<evidence type="ECO:0000313" key="2">
    <source>
        <dbReference type="EMBL" id="USE79477.1"/>
    </source>
</evidence>
<dbReference type="Proteomes" id="UP001056648">
    <property type="component" value="Chromosome 2"/>
</dbReference>
<dbReference type="RefSeq" id="WP_252252934.1">
    <property type="nucleotide sequence ID" value="NZ_CP098736.1"/>
</dbReference>
<name>A0ABY4VQN4_9BURK</name>
<accession>A0ABY4VQN4</accession>
<feature type="compositionally biased region" description="Low complexity" evidence="1">
    <location>
        <begin position="104"/>
        <end position="122"/>
    </location>
</feature>
<evidence type="ECO:0000313" key="3">
    <source>
        <dbReference type="Proteomes" id="UP001056648"/>
    </source>
</evidence>
<feature type="region of interest" description="Disordered" evidence="1">
    <location>
        <begin position="95"/>
        <end position="122"/>
    </location>
</feature>
<reference evidence="2" key="1">
    <citation type="submission" date="2022-06" db="EMBL/GenBank/DDBJ databases">
        <title>Complete genome sequence and characterization of Cupriavidus gilardii QJ1 isolated from contaminating cells.</title>
        <authorList>
            <person name="Qi J."/>
        </authorList>
    </citation>
    <scope>NUCLEOTIDE SEQUENCE</scope>
    <source>
        <strain evidence="2">QJ1</strain>
    </source>
</reference>
<keyword evidence="3" id="KW-1185">Reference proteome</keyword>
<sequence>MAGLDFLLGAQGGDADAARMGLLSAGLGILANNTGHYGAAMPALAAGGLAGIQGYRNAKDNALVERYRAAQIGQMEQAMAKQQALQSLLADRFGRNQQSPSQSGAVATPVAGGTTPTATAIPAQGGGFPLSLNDVSMLKAMGGPDLFDQYKYATDGVKRDAGAYYQNPITGETRYYTRLADGQTMGPNGQVSTAPGYAQSVGQIEGARAQAQEAAKAGLDLVAVPDGRGGSVMMPRAQAAAVLGGGQAGGFGTTPSQVVTDAATSINDNFLKNSYQPVVDAGRSASDMQANISALRAIPLETGWGTEAVASAANVLTSLGIAPKSAEALAANAQKFQSVAMDRLMTTLMAQKGPQTEGDAQRASQTFAKLSNRPEANQFILDLAQAKANQDQRRAAFYEQALPLAQKSGDLQRIDREWQKIRGSIWNDPALQRWSPK</sequence>
<organism evidence="2 3">
    <name type="scientific">Cupriavidus gilardii</name>
    <dbReference type="NCBI Taxonomy" id="82541"/>
    <lineage>
        <taxon>Bacteria</taxon>
        <taxon>Pseudomonadati</taxon>
        <taxon>Pseudomonadota</taxon>
        <taxon>Betaproteobacteria</taxon>
        <taxon>Burkholderiales</taxon>
        <taxon>Burkholderiaceae</taxon>
        <taxon>Cupriavidus</taxon>
    </lineage>
</organism>
<protein>
    <recommendedName>
        <fullName evidence="4">DNA pilot protein</fullName>
    </recommendedName>
</protein>